<evidence type="ECO:0000259" key="3">
    <source>
        <dbReference type="PROSITE" id="PS51233"/>
    </source>
</evidence>
<dbReference type="PANTHER" id="PTHR11339:SF386">
    <property type="entry name" value="HEMOLECTIN, ISOFORM A"/>
    <property type="match status" value="1"/>
</dbReference>
<dbReference type="EMBL" id="MNPL01003057">
    <property type="protein sequence ID" value="OQR77795.1"/>
    <property type="molecule type" value="Genomic_DNA"/>
</dbReference>
<keyword evidence="5" id="KW-1185">Reference proteome</keyword>
<dbReference type="PANTHER" id="PTHR11339">
    <property type="entry name" value="EXTRACELLULAR MATRIX GLYCOPROTEIN RELATED"/>
    <property type="match status" value="1"/>
</dbReference>
<keyword evidence="1" id="KW-1015">Disulfide bond</keyword>
<evidence type="ECO:0000313" key="5">
    <source>
        <dbReference type="Proteomes" id="UP000192247"/>
    </source>
</evidence>
<name>A0A1V9XWB6_9ACAR</name>
<dbReference type="GO" id="GO:0005615">
    <property type="term" value="C:extracellular space"/>
    <property type="evidence" value="ECO:0007669"/>
    <property type="project" value="TreeGrafter"/>
</dbReference>
<organism evidence="4 5">
    <name type="scientific">Tropilaelaps mercedesae</name>
    <dbReference type="NCBI Taxonomy" id="418985"/>
    <lineage>
        <taxon>Eukaryota</taxon>
        <taxon>Metazoa</taxon>
        <taxon>Ecdysozoa</taxon>
        <taxon>Arthropoda</taxon>
        <taxon>Chelicerata</taxon>
        <taxon>Arachnida</taxon>
        <taxon>Acari</taxon>
        <taxon>Parasitiformes</taxon>
        <taxon>Mesostigmata</taxon>
        <taxon>Gamasina</taxon>
        <taxon>Dermanyssoidea</taxon>
        <taxon>Laelapidae</taxon>
        <taxon>Tropilaelaps</taxon>
    </lineage>
</organism>
<accession>A0A1V9XWB6</accession>
<keyword evidence="2" id="KW-0325">Glycoprotein</keyword>
<feature type="domain" description="VWFD" evidence="3">
    <location>
        <begin position="1"/>
        <end position="103"/>
    </location>
</feature>
<dbReference type="PROSITE" id="PS51233">
    <property type="entry name" value="VWFD"/>
    <property type="match status" value="1"/>
</dbReference>
<dbReference type="OrthoDB" id="6019304at2759"/>
<dbReference type="STRING" id="418985.A0A1V9XWB6"/>
<sequence length="157" mass="17471">MMKVKILEKRVKLPYVALGDVTIFAEGTNIVVRLRKKGIKILWNGDNYVEVSASPTLKGSLCGLCGNFNDKRDDEYTTRHGMIVQNVNDFGSSWKLAPHPLCKTVDKAQRRRNVTECGRLKDGPFKACHKHVNAVPYIRGPVLLLSDGGVRQGMCTS</sequence>
<evidence type="ECO:0000256" key="1">
    <source>
        <dbReference type="ARBA" id="ARBA00023157"/>
    </source>
</evidence>
<dbReference type="Proteomes" id="UP000192247">
    <property type="component" value="Unassembled WGS sequence"/>
</dbReference>
<evidence type="ECO:0000256" key="2">
    <source>
        <dbReference type="ARBA" id="ARBA00023180"/>
    </source>
</evidence>
<dbReference type="InterPro" id="IPR050780">
    <property type="entry name" value="Mucin_vWF_Thrombospondin_sf"/>
</dbReference>
<evidence type="ECO:0000313" key="4">
    <source>
        <dbReference type="EMBL" id="OQR77795.1"/>
    </source>
</evidence>
<dbReference type="AlphaFoldDB" id="A0A1V9XWB6"/>
<dbReference type="InterPro" id="IPR001846">
    <property type="entry name" value="VWF_type-D"/>
</dbReference>
<dbReference type="GO" id="GO:0031012">
    <property type="term" value="C:extracellular matrix"/>
    <property type="evidence" value="ECO:0007669"/>
    <property type="project" value="TreeGrafter"/>
</dbReference>
<gene>
    <name evidence="4" type="ORF">BIW11_02857</name>
</gene>
<reference evidence="4 5" key="1">
    <citation type="journal article" date="2017" name="Gigascience">
        <title>Draft genome of the honey bee ectoparasitic mite, Tropilaelaps mercedesae, is shaped by the parasitic life history.</title>
        <authorList>
            <person name="Dong X."/>
            <person name="Armstrong S.D."/>
            <person name="Xia D."/>
            <person name="Makepeace B.L."/>
            <person name="Darby A.C."/>
            <person name="Kadowaki T."/>
        </authorList>
    </citation>
    <scope>NUCLEOTIDE SEQUENCE [LARGE SCALE GENOMIC DNA]</scope>
    <source>
        <strain evidence="4">Wuxi-XJTLU</strain>
    </source>
</reference>
<protein>
    <submittedName>
        <fullName evidence="4">BMP-binding endothelial regulator protein-like</fullName>
    </submittedName>
</protein>
<comment type="caution">
    <text evidence="4">The sequence shown here is derived from an EMBL/GenBank/DDBJ whole genome shotgun (WGS) entry which is preliminary data.</text>
</comment>
<dbReference type="InParanoid" id="A0A1V9XWB6"/>
<proteinExistence type="predicted"/>
<dbReference type="Pfam" id="PF00094">
    <property type="entry name" value="VWD"/>
    <property type="match status" value="1"/>
</dbReference>